<organism evidence="1 2">
    <name type="scientific">Paraburkholderia pallida</name>
    <dbReference type="NCBI Taxonomy" id="2547399"/>
    <lineage>
        <taxon>Bacteria</taxon>
        <taxon>Pseudomonadati</taxon>
        <taxon>Pseudomonadota</taxon>
        <taxon>Betaproteobacteria</taxon>
        <taxon>Burkholderiales</taxon>
        <taxon>Burkholderiaceae</taxon>
        <taxon>Paraburkholderia</taxon>
    </lineage>
</organism>
<dbReference type="Proteomes" id="UP000295727">
    <property type="component" value="Chromosome 3"/>
</dbReference>
<dbReference type="AlphaFoldDB" id="A0A4P7CZT1"/>
<dbReference type="OrthoDB" id="9007245at2"/>
<accession>A0A4P7CZT1</accession>
<evidence type="ECO:0000313" key="1">
    <source>
        <dbReference type="EMBL" id="QBR01078.1"/>
    </source>
</evidence>
<sequence>MANTLIVAVFNTLGTAEKACQDFKDFAEKGQGFTIHSGAVVGKDDSGALTILDRQTRSYWGTVIGALSGSLIGMLGGPVGSILGFTAGASAGLAGHALHTLLDSEFVKGVSVKLVPGTAAVILEADEASPFAVDNVVNGYGGSVHRKAFPE</sequence>
<gene>
    <name evidence="1" type="ORF">E1956_27980</name>
</gene>
<reference evidence="1 2" key="1">
    <citation type="submission" date="2019-03" db="EMBL/GenBank/DDBJ databases">
        <title>Paraburkholderia sp. 7MH5, isolated from subtropical forest soil.</title>
        <authorList>
            <person name="Gao Z.-H."/>
            <person name="Qiu L.-H."/>
        </authorList>
    </citation>
    <scope>NUCLEOTIDE SEQUENCE [LARGE SCALE GENOMIC DNA]</scope>
    <source>
        <strain evidence="1 2">7MH5</strain>
    </source>
</reference>
<dbReference type="KEGG" id="ppai:E1956_27980"/>
<dbReference type="EMBL" id="CP038150">
    <property type="protein sequence ID" value="QBR01078.1"/>
    <property type="molecule type" value="Genomic_DNA"/>
</dbReference>
<dbReference type="InterPro" id="IPR009200">
    <property type="entry name" value="DUF1269_membrane"/>
</dbReference>
<keyword evidence="2" id="KW-1185">Reference proteome</keyword>
<protein>
    <submittedName>
        <fullName evidence="1">DUF1269 domain-containing protein</fullName>
    </submittedName>
</protein>
<dbReference type="RefSeq" id="WP_134755356.1">
    <property type="nucleotide sequence ID" value="NZ_CP038150.1"/>
</dbReference>
<name>A0A4P7CZT1_9BURK</name>
<evidence type="ECO:0000313" key="2">
    <source>
        <dbReference type="Proteomes" id="UP000295727"/>
    </source>
</evidence>
<proteinExistence type="predicted"/>
<dbReference type="Pfam" id="PF06897">
    <property type="entry name" value="DUF1269"/>
    <property type="match status" value="1"/>
</dbReference>